<organism evidence="1 2">
    <name type="scientific">Pseudogemmobacter faecipullorum</name>
    <dbReference type="NCBI Taxonomy" id="2755041"/>
    <lineage>
        <taxon>Bacteria</taxon>
        <taxon>Pseudomonadati</taxon>
        <taxon>Pseudomonadota</taxon>
        <taxon>Alphaproteobacteria</taxon>
        <taxon>Rhodobacterales</taxon>
        <taxon>Paracoccaceae</taxon>
        <taxon>Pseudogemmobacter</taxon>
    </lineage>
</organism>
<dbReference type="Proteomes" id="UP001198571">
    <property type="component" value="Unassembled WGS sequence"/>
</dbReference>
<dbReference type="EMBL" id="JACDXX010000004">
    <property type="protein sequence ID" value="MCB5409443.1"/>
    <property type="molecule type" value="Genomic_DNA"/>
</dbReference>
<gene>
    <name evidence="1" type="ORF">H0485_05430</name>
</gene>
<dbReference type="RefSeq" id="WP_226934350.1">
    <property type="nucleotide sequence ID" value="NZ_JACDXX010000004.1"/>
</dbReference>
<name>A0ABS8CJ74_9RHOB</name>
<sequence>MYEDRPVDQLFHYCSPSTFWSIIKYRQLWLTSLTQSNDTAEGKWILQRWLDAFDSNNECKRVQRNGAFHSVDMTLHEVVALGACFSEAGDQLSQWRGYAADGAGFAIGFDHSELEAVVTKHAQPSVSLSKIIYGWDDHERRSDLFKSLHGAFSPDFTRYSQSGGYGSMSIDNSAEARDAKLSAAGKLFSFKNPAFSEEKEWRLLIVGYLSQLEKVDYRESSGVISPFLKMDFSTDSIRTVRLGPTNRTPERVVEAFLEHSNITANVLKSSASYSSR</sequence>
<accession>A0ABS8CJ74</accession>
<evidence type="ECO:0000313" key="2">
    <source>
        <dbReference type="Proteomes" id="UP001198571"/>
    </source>
</evidence>
<keyword evidence="2" id="KW-1185">Reference proteome</keyword>
<evidence type="ECO:0000313" key="1">
    <source>
        <dbReference type="EMBL" id="MCB5409443.1"/>
    </source>
</evidence>
<dbReference type="InterPro" id="IPR021352">
    <property type="entry name" value="DUF2971"/>
</dbReference>
<comment type="caution">
    <text evidence="1">The sequence shown here is derived from an EMBL/GenBank/DDBJ whole genome shotgun (WGS) entry which is preliminary data.</text>
</comment>
<proteinExistence type="predicted"/>
<reference evidence="1 2" key="1">
    <citation type="submission" date="2020-07" db="EMBL/GenBank/DDBJ databases">
        <title>Pseudogemmobacter sp. nov., isolated from poultry manure in Taiwan.</title>
        <authorList>
            <person name="Lin S.-Y."/>
            <person name="Tang Y.-S."/>
            <person name="Young C.-C."/>
        </authorList>
    </citation>
    <scope>NUCLEOTIDE SEQUENCE [LARGE SCALE GENOMIC DNA]</scope>
    <source>
        <strain evidence="1 2">CC-YST710</strain>
    </source>
</reference>
<dbReference type="Pfam" id="PF11185">
    <property type="entry name" value="DUF2971"/>
    <property type="match status" value="1"/>
</dbReference>
<protein>
    <submittedName>
        <fullName evidence="1">DUF2971 domain-containing protein</fullName>
    </submittedName>
</protein>